<dbReference type="SUPFAM" id="SSF63446">
    <property type="entry name" value="Type I dockerin domain"/>
    <property type="match status" value="1"/>
</dbReference>
<name>A0A383B1C0_9ZZZZ</name>
<reference evidence="1" key="1">
    <citation type="submission" date="2018-05" db="EMBL/GenBank/DDBJ databases">
        <authorList>
            <person name="Lanie J.A."/>
            <person name="Ng W.-L."/>
            <person name="Kazmierczak K.M."/>
            <person name="Andrzejewski T.M."/>
            <person name="Davidsen T.M."/>
            <person name="Wayne K.J."/>
            <person name="Tettelin H."/>
            <person name="Glass J.I."/>
            <person name="Rusch D."/>
            <person name="Podicherti R."/>
            <person name="Tsui H.-C.T."/>
            <person name="Winkler M.E."/>
        </authorList>
    </citation>
    <scope>NUCLEOTIDE SEQUENCE</scope>
</reference>
<proteinExistence type="predicted"/>
<gene>
    <name evidence="1" type="ORF">METZ01_LOCUS466525</name>
</gene>
<dbReference type="GO" id="GO:0000272">
    <property type="term" value="P:polysaccharide catabolic process"/>
    <property type="evidence" value="ECO:0007669"/>
    <property type="project" value="InterPro"/>
</dbReference>
<evidence type="ECO:0000313" key="1">
    <source>
        <dbReference type="EMBL" id="SVE13671.1"/>
    </source>
</evidence>
<dbReference type="AlphaFoldDB" id="A0A383B1C0"/>
<dbReference type="InterPro" id="IPR036439">
    <property type="entry name" value="Dockerin_dom_sf"/>
</dbReference>
<accession>A0A383B1C0</accession>
<dbReference type="Gene3D" id="1.10.1330.10">
    <property type="entry name" value="Dockerin domain"/>
    <property type="match status" value="1"/>
</dbReference>
<organism evidence="1">
    <name type="scientific">marine metagenome</name>
    <dbReference type="NCBI Taxonomy" id="408172"/>
    <lineage>
        <taxon>unclassified sequences</taxon>
        <taxon>metagenomes</taxon>
        <taxon>ecological metagenomes</taxon>
    </lineage>
</organism>
<dbReference type="EMBL" id="UINC01196599">
    <property type="protein sequence ID" value="SVE13671.1"/>
    <property type="molecule type" value="Genomic_DNA"/>
</dbReference>
<protein>
    <submittedName>
        <fullName evidence="1">Uncharacterized protein</fullName>
    </submittedName>
</protein>
<sequence length="52" mass="6029">GQANILDLTLLVAIILDEINLDEYEFWHMNVDYNDQLNIIDIVQLVALILNM</sequence>
<feature type="non-terminal residue" evidence="1">
    <location>
        <position position="1"/>
    </location>
</feature>